<keyword evidence="2" id="KW-0645">Protease</keyword>
<dbReference type="Pfam" id="PF00877">
    <property type="entry name" value="NLPC_P60"/>
    <property type="match status" value="1"/>
</dbReference>
<evidence type="ECO:0000313" key="7">
    <source>
        <dbReference type="EMBL" id="KRN98002.1"/>
    </source>
</evidence>
<evidence type="ECO:0000256" key="4">
    <source>
        <dbReference type="ARBA" id="ARBA00022807"/>
    </source>
</evidence>
<evidence type="ECO:0000256" key="1">
    <source>
        <dbReference type="ARBA" id="ARBA00007074"/>
    </source>
</evidence>
<evidence type="ECO:0000313" key="8">
    <source>
        <dbReference type="Proteomes" id="UP000051006"/>
    </source>
</evidence>
<dbReference type="PATRIC" id="fig|993692.3.peg.1365"/>
<accession>A0A0R2L8G4</accession>
<protein>
    <submittedName>
        <fullName evidence="7">Cell wall-associated glycoside hydrolase (NLP P60 protein)</fullName>
    </submittedName>
</protein>
<comment type="similarity">
    <text evidence="1">Belongs to the peptidase C40 family.</text>
</comment>
<feature type="signal peptide" evidence="5">
    <location>
        <begin position="1"/>
        <end position="35"/>
    </location>
</feature>
<dbReference type="Proteomes" id="UP000051006">
    <property type="component" value="Unassembled WGS sequence"/>
</dbReference>
<dbReference type="PANTHER" id="PTHR47053:SF1">
    <property type="entry name" value="MUREIN DD-ENDOPEPTIDASE MEPH-RELATED"/>
    <property type="match status" value="1"/>
</dbReference>
<dbReference type="InterPro" id="IPR038765">
    <property type="entry name" value="Papain-like_cys_pep_sf"/>
</dbReference>
<name>A0A0R2L8G4_9LACO</name>
<dbReference type="InterPro" id="IPR051202">
    <property type="entry name" value="Peptidase_C40"/>
</dbReference>
<evidence type="ECO:0000256" key="5">
    <source>
        <dbReference type="SAM" id="SignalP"/>
    </source>
</evidence>
<dbReference type="SUPFAM" id="SSF54001">
    <property type="entry name" value="Cysteine proteinases"/>
    <property type="match status" value="1"/>
</dbReference>
<dbReference type="PANTHER" id="PTHR47053">
    <property type="entry name" value="MUREIN DD-ENDOPEPTIDASE MEPH-RELATED"/>
    <property type="match status" value="1"/>
</dbReference>
<comment type="caution">
    <text evidence="7">The sequence shown here is derived from an EMBL/GenBank/DDBJ whole genome shotgun (WGS) entry which is preliminary data.</text>
</comment>
<evidence type="ECO:0000256" key="2">
    <source>
        <dbReference type="ARBA" id="ARBA00022670"/>
    </source>
</evidence>
<dbReference type="InterPro" id="IPR000064">
    <property type="entry name" value="NLP_P60_dom"/>
</dbReference>
<keyword evidence="3 7" id="KW-0378">Hydrolase</keyword>
<keyword evidence="5" id="KW-0732">Signal</keyword>
<dbReference type="EMBL" id="JQCF01000027">
    <property type="protein sequence ID" value="KRN98002.1"/>
    <property type="molecule type" value="Genomic_DNA"/>
</dbReference>
<feature type="domain" description="NlpC/P60" evidence="6">
    <location>
        <begin position="334"/>
        <end position="454"/>
    </location>
</feature>
<dbReference type="GO" id="GO:0006508">
    <property type="term" value="P:proteolysis"/>
    <property type="evidence" value="ECO:0007669"/>
    <property type="project" value="UniProtKB-KW"/>
</dbReference>
<evidence type="ECO:0000259" key="6">
    <source>
        <dbReference type="PROSITE" id="PS51935"/>
    </source>
</evidence>
<keyword evidence="8" id="KW-1185">Reference proteome</keyword>
<reference evidence="7 8" key="1">
    <citation type="journal article" date="2015" name="Genome Announc.">
        <title>Expanding the biotechnology potential of lactobacilli through comparative genomics of 213 strains and associated genera.</title>
        <authorList>
            <person name="Sun Z."/>
            <person name="Harris H.M."/>
            <person name="McCann A."/>
            <person name="Guo C."/>
            <person name="Argimon S."/>
            <person name="Zhang W."/>
            <person name="Yang X."/>
            <person name="Jeffery I.B."/>
            <person name="Cooney J.C."/>
            <person name="Kagawa T.F."/>
            <person name="Liu W."/>
            <person name="Song Y."/>
            <person name="Salvetti E."/>
            <person name="Wrobel A."/>
            <person name="Rasinkangas P."/>
            <person name="Parkhill J."/>
            <person name="Rea M.C."/>
            <person name="O'Sullivan O."/>
            <person name="Ritari J."/>
            <person name="Douillard F.P."/>
            <person name="Paul Ross R."/>
            <person name="Yang R."/>
            <person name="Briner A.E."/>
            <person name="Felis G.E."/>
            <person name="de Vos W.M."/>
            <person name="Barrangou R."/>
            <person name="Klaenhammer T.R."/>
            <person name="Caufield P.W."/>
            <person name="Cui Y."/>
            <person name="Zhang H."/>
            <person name="O'Toole P.W."/>
        </authorList>
    </citation>
    <scope>NUCLEOTIDE SEQUENCE [LARGE SCALE GENOMIC DNA]</scope>
    <source>
        <strain evidence="7 8">DSM 24716</strain>
    </source>
</reference>
<dbReference type="AlphaFoldDB" id="A0A0R2L8G4"/>
<dbReference type="Gene3D" id="3.90.1720.10">
    <property type="entry name" value="endopeptidase domain like (from Nostoc punctiforme)"/>
    <property type="match status" value="1"/>
</dbReference>
<sequence>MIKGINNMNKKLLTTFLISAGLASGLAFNATQVNAAAIKGIVTTNKMARLYDENGKMAADRALAPNTPWITDTNSQLPDVGEAYRVSTHEFVKAEDVSFQHGHAASGVINTGANGALIYHYENGTYTASDSKLDANSKWQYSYTDENAGKTWYQVATNSWINSDDASTATTISNTGTAEISYAPDAGTDIWNGYGANKTVTGQKLANGSKWRFSQKVIDANGDAWYQIGTSQWISGYFTKITNGSFDEAAAKIWDPNYAALKVTKKTAIYSDSNYNSAGNKTMAEGSIVQVDSTVQTGNTIWYEMSEGGWLPSSATSTINAQRPTVALNGKTKAQAIDDVISTAKQQLGKPYVWNAKGPDSYDCSGLMQYVFRQATGQNIGSWTVPQETAGTKVSMNNLQRGDLVFWGPEGASYHVALYLGNNEYLNALRPGTNVKIDKISSSFEPSFGVRIFQ</sequence>
<dbReference type="PROSITE" id="PS51935">
    <property type="entry name" value="NLPC_P60"/>
    <property type="match status" value="1"/>
</dbReference>
<proteinExistence type="inferred from homology"/>
<organism evidence="7 8">
    <name type="scientific">Companilactobacillus kimchiensis</name>
    <dbReference type="NCBI Taxonomy" id="993692"/>
    <lineage>
        <taxon>Bacteria</taxon>
        <taxon>Bacillati</taxon>
        <taxon>Bacillota</taxon>
        <taxon>Bacilli</taxon>
        <taxon>Lactobacillales</taxon>
        <taxon>Lactobacillaceae</taxon>
        <taxon>Companilactobacillus</taxon>
    </lineage>
</organism>
<keyword evidence="4" id="KW-0788">Thiol protease</keyword>
<feature type="chain" id="PRO_5006419819" evidence="5">
    <location>
        <begin position="36"/>
        <end position="454"/>
    </location>
</feature>
<evidence type="ECO:0000256" key="3">
    <source>
        <dbReference type="ARBA" id="ARBA00022801"/>
    </source>
</evidence>
<dbReference type="GO" id="GO:0008234">
    <property type="term" value="F:cysteine-type peptidase activity"/>
    <property type="evidence" value="ECO:0007669"/>
    <property type="project" value="UniProtKB-KW"/>
</dbReference>
<gene>
    <name evidence="7" type="ORF">IV57_GL001345</name>
</gene>